<dbReference type="Proteomes" id="UP001597451">
    <property type="component" value="Unassembled WGS sequence"/>
</dbReference>
<protein>
    <submittedName>
        <fullName evidence="2">ABC-2 transporter permease</fullName>
    </submittedName>
</protein>
<dbReference type="InterPro" id="IPR025699">
    <property type="entry name" value="ABC2_memb-like"/>
</dbReference>
<dbReference type="Pfam" id="PF13346">
    <property type="entry name" value="ABC2_membrane_5"/>
    <property type="match status" value="1"/>
</dbReference>
<feature type="transmembrane region" description="Helical" evidence="1">
    <location>
        <begin position="73"/>
        <end position="93"/>
    </location>
</feature>
<feature type="transmembrane region" description="Helical" evidence="1">
    <location>
        <begin position="143"/>
        <end position="162"/>
    </location>
</feature>
<feature type="transmembrane region" description="Helical" evidence="1">
    <location>
        <begin position="182"/>
        <end position="200"/>
    </location>
</feature>
<keyword evidence="1" id="KW-1133">Transmembrane helix</keyword>
<evidence type="ECO:0000256" key="1">
    <source>
        <dbReference type="SAM" id="Phobius"/>
    </source>
</evidence>
<dbReference type="RefSeq" id="WP_379561358.1">
    <property type="nucleotide sequence ID" value="NZ_JBHUMX010000015.1"/>
</dbReference>
<evidence type="ECO:0000313" key="3">
    <source>
        <dbReference type="Proteomes" id="UP001597451"/>
    </source>
</evidence>
<feature type="transmembrane region" description="Helical" evidence="1">
    <location>
        <begin position="35"/>
        <end position="52"/>
    </location>
</feature>
<gene>
    <name evidence="2" type="ORF">ACFSUN_07455</name>
</gene>
<keyword evidence="3" id="KW-1185">Reference proteome</keyword>
<comment type="caution">
    <text evidence="2">The sequence shown here is derived from an EMBL/GenBank/DDBJ whole genome shotgun (WGS) entry which is preliminary data.</text>
</comment>
<dbReference type="EMBL" id="JBHUMX010000015">
    <property type="protein sequence ID" value="MFD2628623.1"/>
    <property type="molecule type" value="Genomic_DNA"/>
</dbReference>
<sequence>MIGSLMKKDFYINGIYYLIILGLIPLFYVMETDQYYLYFGIMIGFLFNLFYYDHRNHVNRFIGSLPVKLRNVVLSRYITMFSILVCFVLYVWLVDSLAHYGLPYLETQPMTTIEIMILFTFISITISISMPIYYLVKTFMKAIGIQMGLLVFGTFAFAIMLGNEYITFYEPLLLGLFKLIDIQPYVMLILISLLFLYLSYELSAWIYTKKAKV</sequence>
<name>A0ABW5PZ07_9BACI</name>
<keyword evidence="1" id="KW-0472">Membrane</keyword>
<organism evidence="2 3">
    <name type="scientific">Oceanobacillus kapialis</name>
    <dbReference type="NCBI Taxonomy" id="481353"/>
    <lineage>
        <taxon>Bacteria</taxon>
        <taxon>Bacillati</taxon>
        <taxon>Bacillota</taxon>
        <taxon>Bacilli</taxon>
        <taxon>Bacillales</taxon>
        <taxon>Bacillaceae</taxon>
        <taxon>Oceanobacillus</taxon>
    </lineage>
</organism>
<evidence type="ECO:0000313" key="2">
    <source>
        <dbReference type="EMBL" id="MFD2628623.1"/>
    </source>
</evidence>
<accession>A0ABW5PZ07</accession>
<feature type="transmembrane region" description="Helical" evidence="1">
    <location>
        <begin position="113"/>
        <end position="136"/>
    </location>
</feature>
<reference evidence="3" key="1">
    <citation type="journal article" date="2019" name="Int. J. Syst. Evol. Microbiol.">
        <title>The Global Catalogue of Microorganisms (GCM) 10K type strain sequencing project: providing services to taxonomists for standard genome sequencing and annotation.</title>
        <authorList>
            <consortium name="The Broad Institute Genomics Platform"/>
            <consortium name="The Broad Institute Genome Sequencing Center for Infectious Disease"/>
            <person name="Wu L."/>
            <person name="Ma J."/>
        </authorList>
    </citation>
    <scope>NUCLEOTIDE SEQUENCE [LARGE SCALE GENOMIC DNA]</scope>
    <source>
        <strain evidence="3">TISTR 1858</strain>
    </source>
</reference>
<feature type="transmembrane region" description="Helical" evidence="1">
    <location>
        <begin position="12"/>
        <end position="29"/>
    </location>
</feature>
<keyword evidence="1" id="KW-0812">Transmembrane</keyword>
<proteinExistence type="predicted"/>